<proteinExistence type="predicted"/>
<gene>
    <name evidence="1" type="ORF">Tco_0724998</name>
</gene>
<keyword evidence="2" id="KW-1185">Reference proteome</keyword>
<evidence type="ECO:0000313" key="1">
    <source>
        <dbReference type="EMBL" id="GJS75117.1"/>
    </source>
</evidence>
<dbReference type="EMBL" id="BQNB010010280">
    <property type="protein sequence ID" value="GJS75117.1"/>
    <property type="molecule type" value="Genomic_DNA"/>
</dbReference>
<organism evidence="1 2">
    <name type="scientific">Tanacetum coccineum</name>
    <dbReference type="NCBI Taxonomy" id="301880"/>
    <lineage>
        <taxon>Eukaryota</taxon>
        <taxon>Viridiplantae</taxon>
        <taxon>Streptophyta</taxon>
        <taxon>Embryophyta</taxon>
        <taxon>Tracheophyta</taxon>
        <taxon>Spermatophyta</taxon>
        <taxon>Magnoliopsida</taxon>
        <taxon>eudicotyledons</taxon>
        <taxon>Gunneridae</taxon>
        <taxon>Pentapetalae</taxon>
        <taxon>asterids</taxon>
        <taxon>campanulids</taxon>
        <taxon>Asterales</taxon>
        <taxon>Asteraceae</taxon>
        <taxon>Asteroideae</taxon>
        <taxon>Anthemideae</taxon>
        <taxon>Anthemidinae</taxon>
        <taxon>Tanacetum</taxon>
    </lineage>
</organism>
<reference evidence="1" key="2">
    <citation type="submission" date="2022-01" db="EMBL/GenBank/DDBJ databases">
        <authorList>
            <person name="Yamashiro T."/>
            <person name="Shiraishi A."/>
            <person name="Satake H."/>
            <person name="Nakayama K."/>
        </authorList>
    </citation>
    <scope>NUCLEOTIDE SEQUENCE</scope>
</reference>
<evidence type="ECO:0000313" key="2">
    <source>
        <dbReference type="Proteomes" id="UP001151760"/>
    </source>
</evidence>
<sequence>MINISLSDDSHSIYRTGCLGCHSQILSCQALGLITREFRIALQWFEPHNFTRILETNFYRFRIPRCSITKSITVLPDEIAGTLAEAVNAWKKLVLLRMSTDI</sequence>
<protein>
    <submittedName>
        <fullName evidence="1">Uncharacterized protein</fullName>
    </submittedName>
</protein>
<comment type="caution">
    <text evidence="1">The sequence shown here is derived from an EMBL/GenBank/DDBJ whole genome shotgun (WGS) entry which is preliminary data.</text>
</comment>
<accession>A0ABQ4YE09</accession>
<reference evidence="1" key="1">
    <citation type="journal article" date="2022" name="Int. J. Mol. Sci.">
        <title>Draft Genome of Tanacetum Coccineum: Genomic Comparison of Closely Related Tanacetum-Family Plants.</title>
        <authorList>
            <person name="Yamashiro T."/>
            <person name="Shiraishi A."/>
            <person name="Nakayama K."/>
            <person name="Satake H."/>
        </authorList>
    </citation>
    <scope>NUCLEOTIDE SEQUENCE</scope>
</reference>
<name>A0ABQ4YE09_9ASTR</name>
<dbReference type="Proteomes" id="UP001151760">
    <property type="component" value="Unassembled WGS sequence"/>
</dbReference>